<gene>
    <name evidence="14" type="ORF">ABE41_009175</name>
</gene>
<dbReference type="SUPFAM" id="SSF51735">
    <property type="entry name" value="NAD(P)-binding Rossmann-fold domains"/>
    <property type="match status" value="1"/>
</dbReference>
<dbReference type="PANTHER" id="PTHR43765">
    <property type="entry name" value="2-DEHYDROPANTOATE 2-REDUCTASE-RELATED"/>
    <property type="match status" value="1"/>
</dbReference>
<dbReference type="InterPro" id="IPR036291">
    <property type="entry name" value="NAD(P)-bd_dom_sf"/>
</dbReference>
<dbReference type="SUPFAM" id="SSF48179">
    <property type="entry name" value="6-phosphogluconate dehydrogenase C-terminal domain-like"/>
    <property type="match status" value="1"/>
</dbReference>
<evidence type="ECO:0000256" key="11">
    <source>
        <dbReference type="RuleBase" id="RU362068"/>
    </source>
</evidence>
<keyword evidence="15" id="KW-1185">Reference proteome</keyword>
<dbReference type="InterPro" id="IPR050838">
    <property type="entry name" value="Ketopantoate_reductase"/>
</dbReference>
<evidence type="ECO:0000256" key="10">
    <source>
        <dbReference type="ARBA" id="ARBA00048793"/>
    </source>
</evidence>
<evidence type="ECO:0000313" key="14">
    <source>
        <dbReference type="EMBL" id="ANX12178.1"/>
    </source>
</evidence>
<dbReference type="STRING" id="255247.ABE41_009175"/>
<dbReference type="InterPro" id="IPR013328">
    <property type="entry name" value="6PGD_dom2"/>
</dbReference>
<keyword evidence="8 11" id="KW-0560">Oxidoreductase</keyword>
<dbReference type="InterPro" id="IPR003710">
    <property type="entry name" value="ApbA"/>
</dbReference>
<dbReference type="AlphaFoldDB" id="A0A1B1Z411"/>
<feature type="domain" description="Ketopantoate reductase N-terminal" evidence="12">
    <location>
        <begin position="3"/>
        <end position="150"/>
    </location>
</feature>
<dbReference type="EC" id="1.1.1.169" evidence="4 11"/>
<organism evidence="14 15">
    <name type="scientific">Fictibacillus arsenicus</name>
    <dbReference type="NCBI Taxonomy" id="255247"/>
    <lineage>
        <taxon>Bacteria</taxon>
        <taxon>Bacillati</taxon>
        <taxon>Bacillota</taxon>
        <taxon>Bacilli</taxon>
        <taxon>Bacillales</taxon>
        <taxon>Fictibacillaceae</taxon>
        <taxon>Fictibacillus</taxon>
    </lineage>
</organism>
<dbReference type="Proteomes" id="UP000077412">
    <property type="component" value="Chromosome"/>
</dbReference>
<comment type="catalytic activity">
    <reaction evidence="10 11">
        <text>(R)-pantoate + NADP(+) = 2-dehydropantoate + NADPH + H(+)</text>
        <dbReference type="Rhea" id="RHEA:16233"/>
        <dbReference type="ChEBI" id="CHEBI:11561"/>
        <dbReference type="ChEBI" id="CHEBI:15378"/>
        <dbReference type="ChEBI" id="CHEBI:15980"/>
        <dbReference type="ChEBI" id="CHEBI:57783"/>
        <dbReference type="ChEBI" id="CHEBI:58349"/>
        <dbReference type="EC" id="1.1.1.169"/>
    </reaction>
</comment>
<name>A0A1B1Z411_9BACL</name>
<evidence type="ECO:0000256" key="4">
    <source>
        <dbReference type="ARBA" id="ARBA00013014"/>
    </source>
</evidence>
<evidence type="ECO:0000256" key="3">
    <source>
        <dbReference type="ARBA" id="ARBA00007870"/>
    </source>
</evidence>
<dbReference type="RefSeq" id="WP_066289139.1">
    <property type="nucleotide sequence ID" value="NZ_CP016761.1"/>
</dbReference>
<dbReference type="NCBIfam" id="TIGR00745">
    <property type="entry name" value="apbA_panE"/>
    <property type="match status" value="1"/>
</dbReference>
<evidence type="ECO:0000256" key="5">
    <source>
        <dbReference type="ARBA" id="ARBA00019465"/>
    </source>
</evidence>
<dbReference type="GO" id="GO:0050661">
    <property type="term" value="F:NADP binding"/>
    <property type="evidence" value="ECO:0007669"/>
    <property type="project" value="TreeGrafter"/>
</dbReference>
<comment type="pathway">
    <text evidence="2 11">Cofactor biosynthesis; (R)-pantothenate biosynthesis; (R)-pantoate from 3-methyl-2-oxobutanoate: step 2/2.</text>
</comment>
<evidence type="ECO:0000313" key="15">
    <source>
        <dbReference type="Proteomes" id="UP000077412"/>
    </source>
</evidence>
<dbReference type="Pfam" id="PF08546">
    <property type="entry name" value="ApbA_C"/>
    <property type="match status" value="1"/>
</dbReference>
<dbReference type="KEGG" id="far:ABE41_009175"/>
<keyword evidence="7 11" id="KW-0521">NADP</keyword>
<proteinExistence type="inferred from homology"/>
<evidence type="ECO:0000256" key="7">
    <source>
        <dbReference type="ARBA" id="ARBA00022857"/>
    </source>
</evidence>
<feature type="domain" description="Ketopantoate reductase C-terminal" evidence="13">
    <location>
        <begin position="173"/>
        <end position="292"/>
    </location>
</feature>
<dbReference type="InterPro" id="IPR013752">
    <property type="entry name" value="KPA_reductase"/>
</dbReference>
<accession>A0A1B1Z411</accession>
<dbReference type="PANTHER" id="PTHR43765:SF2">
    <property type="entry name" value="2-DEHYDROPANTOATE 2-REDUCTASE"/>
    <property type="match status" value="1"/>
</dbReference>
<evidence type="ECO:0000256" key="2">
    <source>
        <dbReference type="ARBA" id="ARBA00004994"/>
    </source>
</evidence>
<evidence type="ECO:0000259" key="12">
    <source>
        <dbReference type="Pfam" id="PF02558"/>
    </source>
</evidence>
<reference evidence="14 15" key="1">
    <citation type="submission" date="2016-08" db="EMBL/GenBank/DDBJ databases">
        <title>Complete genome sequence of Fictibacillus arsenicus G25-54, a strain with toxicity to nematodes and a potential arsenic-resistance activity.</title>
        <authorList>
            <person name="Zheng Z."/>
        </authorList>
    </citation>
    <scope>NUCLEOTIDE SEQUENCE [LARGE SCALE GENOMIC DNA]</scope>
    <source>
        <strain evidence="14 15">G25-54</strain>
    </source>
</reference>
<dbReference type="GO" id="GO:0015940">
    <property type="term" value="P:pantothenate biosynthetic process"/>
    <property type="evidence" value="ECO:0007669"/>
    <property type="project" value="UniProtKB-UniPathway"/>
</dbReference>
<comment type="similarity">
    <text evidence="3 11">Belongs to the ketopantoate reductase family.</text>
</comment>
<evidence type="ECO:0000256" key="6">
    <source>
        <dbReference type="ARBA" id="ARBA00022655"/>
    </source>
</evidence>
<dbReference type="Gene3D" id="3.40.50.720">
    <property type="entry name" value="NAD(P)-binding Rossmann-like Domain"/>
    <property type="match status" value="1"/>
</dbReference>
<dbReference type="InterPro" id="IPR008927">
    <property type="entry name" value="6-PGluconate_DH-like_C_sf"/>
</dbReference>
<evidence type="ECO:0000256" key="1">
    <source>
        <dbReference type="ARBA" id="ARBA00002919"/>
    </source>
</evidence>
<dbReference type="Gene3D" id="1.10.1040.10">
    <property type="entry name" value="N-(1-d-carboxylethyl)-l-norvaline Dehydrogenase, domain 2"/>
    <property type="match status" value="1"/>
</dbReference>
<dbReference type="GO" id="GO:0008677">
    <property type="term" value="F:2-dehydropantoate 2-reductase activity"/>
    <property type="evidence" value="ECO:0007669"/>
    <property type="project" value="UniProtKB-EC"/>
</dbReference>
<evidence type="ECO:0000259" key="13">
    <source>
        <dbReference type="Pfam" id="PF08546"/>
    </source>
</evidence>
<dbReference type="Pfam" id="PF02558">
    <property type="entry name" value="ApbA"/>
    <property type="match status" value="1"/>
</dbReference>
<dbReference type="InterPro" id="IPR013332">
    <property type="entry name" value="KPR_N"/>
</dbReference>
<keyword evidence="6 11" id="KW-0566">Pantothenate biosynthesis</keyword>
<dbReference type="GO" id="GO:0005737">
    <property type="term" value="C:cytoplasm"/>
    <property type="evidence" value="ECO:0007669"/>
    <property type="project" value="TreeGrafter"/>
</dbReference>
<comment type="function">
    <text evidence="1 11">Catalyzes the NADPH-dependent reduction of ketopantoate into pantoic acid.</text>
</comment>
<dbReference type="EMBL" id="CP016761">
    <property type="protein sequence ID" value="ANX12178.1"/>
    <property type="molecule type" value="Genomic_DNA"/>
</dbReference>
<evidence type="ECO:0000256" key="9">
    <source>
        <dbReference type="ARBA" id="ARBA00032024"/>
    </source>
</evidence>
<evidence type="ECO:0000256" key="8">
    <source>
        <dbReference type="ARBA" id="ARBA00023002"/>
    </source>
</evidence>
<protein>
    <recommendedName>
        <fullName evidence="5 11">2-dehydropantoate 2-reductase</fullName>
        <ecNumber evidence="4 11">1.1.1.169</ecNumber>
    </recommendedName>
    <alternativeName>
        <fullName evidence="9 11">Ketopantoate reductase</fullName>
    </alternativeName>
</protein>
<dbReference type="UniPathway" id="UPA00028">
    <property type="reaction ID" value="UER00004"/>
</dbReference>
<sequence>MKVGVIGGGAIGLLISYFLKLNGHEPVIYTRTNAQAEFLNQNGITYRNQSSNEKNVNVQARQVKEYSGEESYCIITVKQTSIPELFFLKDEKFQEVSYLFLQNGISHIKFLENLPQENLSVGVVEHGAVKERFSSVHHLGEGRIKVSSFKGDSTSEWIEILHSLHFPVTAENNWEEVLYKKLIMNSSINPVTAMLRIPNGQLIENKYALSIMKELFEETILVLDMTDKRVELWKELLDLCRNTSFNRSSMLKSVESGQITEIDSITGEIIERAKNRNILVPCSMHVFKAVKALDWRG</sequence>